<reference evidence="4 5" key="1">
    <citation type="submission" date="2022-12" db="EMBL/GenBank/DDBJ databases">
        <title>Chromosome-level genome assembly of true bugs.</title>
        <authorList>
            <person name="Ma L."/>
            <person name="Li H."/>
        </authorList>
    </citation>
    <scope>NUCLEOTIDE SEQUENCE [LARGE SCALE GENOMIC DNA]</scope>
    <source>
        <strain evidence="4">Lab_2022b</strain>
    </source>
</reference>
<dbReference type="InterPro" id="IPR008978">
    <property type="entry name" value="HSP20-like_chaperone"/>
</dbReference>
<dbReference type="AlphaFoldDB" id="A0AAW1CY84"/>
<sequence length="184" mass="20575">MLFKHLARSFRLVHNLQTQIICTANKCTAVKNSIKKDNSLLVNNNSNQANQHLVFYSFIANSLLSSIEKQAKIPLLKDDKCKTVLIVPNHNINNMAISEKSGMVVHVDITGFNAAEVDVRVELGNLIVEAHQEKQHSDGGKSVRQMVQQYEIPSYCDISKVEVHANLQVLIITIPPIKPVIKRA</sequence>
<dbReference type="PROSITE" id="PS01031">
    <property type="entry name" value="SHSP"/>
    <property type="match status" value="1"/>
</dbReference>
<accession>A0AAW1CY84</accession>
<comment type="similarity">
    <text evidence="1 2">Belongs to the small heat shock protein (HSP20) family.</text>
</comment>
<dbReference type="SUPFAM" id="SSF49764">
    <property type="entry name" value="HSP20-like chaperones"/>
    <property type="match status" value="1"/>
</dbReference>
<evidence type="ECO:0000259" key="3">
    <source>
        <dbReference type="PROSITE" id="PS01031"/>
    </source>
</evidence>
<evidence type="ECO:0000256" key="1">
    <source>
        <dbReference type="PROSITE-ProRule" id="PRU00285"/>
    </source>
</evidence>
<protein>
    <recommendedName>
        <fullName evidence="3">SHSP domain-containing protein</fullName>
    </recommendedName>
</protein>
<evidence type="ECO:0000313" key="4">
    <source>
        <dbReference type="EMBL" id="KAK9501828.1"/>
    </source>
</evidence>
<name>A0AAW1CY84_9HEMI</name>
<dbReference type="EMBL" id="JAPXFL010000009">
    <property type="protein sequence ID" value="KAK9501828.1"/>
    <property type="molecule type" value="Genomic_DNA"/>
</dbReference>
<keyword evidence="5" id="KW-1185">Reference proteome</keyword>
<proteinExistence type="inferred from homology"/>
<feature type="domain" description="SHSP" evidence="3">
    <location>
        <begin position="83"/>
        <end position="184"/>
    </location>
</feature>
<dbReference type="Gene3D" id="2.60.40.790">
    <property type="match status" value="1"/>
</dbReference>
<dbReference type="Pfam" id="PF00011">
    <property type="entry name" value="HSP20"/>
    <property type="match status" value="1"/>
</dbReference>
<organism evidence="4 5">
    <name type="scientific">Rhynocoris fuscipes</name>
    <dbReference type="NCBI Taxonomy" id="488301"/>
    <lineage>
        <taxon>Eukaryota</taxon>
        <taxon>Metazoa</taxon>
        <taxon>Ecdysozoa</taxon>
        <taxon>Arthropoda</taxon>
        <taxon>Hexapoda</taxon>
        <taxon>Insecta</taxon>
        <taxon>Pterygota</taxon>
        <taxon>Neoptera</taxon>
        <taxon>Paraneoptera</taxon>
        <taxon>Hemiptera</taxon>
        <taxon>Heteroptera</taxon>
        <taxon>Panheteroptera</taxon>
        <taxon>Cimicomorpha</taxon>
        <taxon>Reduviidae</taxon>
        <taxon>Harpactorinae</taxon>
        <taxon>Harpactorini</taxon>
        <taxon>Rhynocoris</taxon>
    </lineage>
</organism>
<comment type="caution">
    <text evidence="4">The sequence shown here is derived from an EMBL/GenBank/DDBJ whole genome shotgun (WGS) entry which is preliminary data.</text>
</comment>
<evidence type="ECO:0000313" key="5">
    <source>
        <dbReference type="Proteomes" id="UP001461498"/>
    </source>
</evidence>
<gene>
    <name evidence="4" type="ORF">O3M35_012483</name>
</gene>
<dbReference type="CDD" id="cd06464">
    <property type="entry name" value="ACD_sHsps-like"/>
    <property type="match status" value="1"/>
</dbReference>
<evidence type="ECO:0000256" key="2">
    <source>
        <dbReference type="RuleBase" id="RU003616"/>
    </source>
</evidence>
<dbReference type="Proteomes" id="UP001461498">
    <property type="component" value="Unassembled WGS sequence"/>
</dbReference>
<dbReference type="InterPro" id="IPR002068">
    <property type="entry name" value="A-crystallin/Hsp20_dom"/>
</dbReference>